<keyword evidence="2" id="KW-1185">Reference proteome</keyword>
<sequence length="171" mass="20109">MLDVEIFHCNKTYNQDWLKDKKRSNGIQYKIILAIIDLVKKNSGGAITQKEILNYDEEIKEYLERRKFRIVPSSGTEMTGNGRGIHHAKYSQTKSVAVLWSVIGDGIYITFDDHAPIKFHRAIYSFHQIRLGRPVFPLKPKCSRKMREIVKSKKPWIYKGIDPRDRFYYSK</sequence>
<reference evidence="1 2" key="1">
    <citation type="submission" date="2020-08" db="EMBL/GenBank/DDBJ databases">
        <title>Genomic Encyclopedia of Type Strains, Phase IV (KMG-IV): sequencing the most valuable type-strain genomes for metagenomic binning, comparative biology and taxonomic classification.</title>
        <authorList>
            <person name="Goeker M."/>
        </authorList>
    </citation>
    <scope>NUCLEOTIDE SEQUENCE [LARGE SCALE GENOMIC DNA]</scope>
    <source>
        <strain evidence="1 2">DSM 22359</strain>
    </source>
</reference>
<gene>
    <name evidence="1" type="ORF">HNR38_000787</name>
</gene>
<dbReference type="RefSeq" id="WP_183700007.1">
    <property type="nucleotide sequence ID" value="NZ_JACHFE010000002.1"/>
</dbReference>
<organism evidence="1 2">
    <name type="scientific">Marinobacter oulmenensis</name>
    <dbReference type="NCBI Taxonomy" id="643747"/>
    <lineage>
        <taxon>Bacteria</taxon>
        <taxon>Pseudomonadati</taxon>
        <taxon>Pseudomonadota</taxon>
        <taxon>Gammaproteobacteria</taxon>
        <taxon>Pseudomonadales</taxon>
        <taxon>Marinobacteraceae</taxon>
        <taxon>Marinobacter</taxon>
    </lineage>
</organism>
<evidence type="ECO:0000313" key="2">
    <source>
        <dbReference type="Proteomes" id="UP000591735"/>
    </source>
</evidence>
<name>A0A840UCX1_9GAMM</name>
<accession>A0A840UCX1</accession>
<evidence type="ECO:0000313" key="1">
    <source>
        <dbReference type="EMBL" id="MBB5320315.1"/>
    </source>
</evidence>
<proteinExistence type="predicted"/>
<comment type="caution">
    <text evidence="1">The sequence shown here is derived from an EMBL/GenBank/DDBJ whole genome shotgun (WGS) entry which is preliminary data.</text>
</comment>
<protein>
    <submittedName>
        <fullName evidence="1">Uncharacterized protein</fullName>
    </submittedName>
</protein>
<dbReference type="EMBL" id="JACHFE010000002">
    <property type="protein sequence ID" value="MBB5320315.1"/>
    <property type="molecule type" value="Genomic_DNA"/>
</dbReference>
<dbReference type="Proteomes" id="UP000591735">
    <property type="component" value="Unassembled WGS sequence"/>
</dbReference>
<dbReference type="AlphaFoldDB" id="A0A840UCX1"/>